<keyword evidence="1" id="KW-0732">Signal</keyword>
<feature type="chain" id="PRO_5046071897" evidence="1">
    <location>
        <begin position="45"/>
        <end position="189"/>
    </location>
</feature>
<accession>A0ABS5V748</accession>
<dbReference type="RefSeq" id="WP_214507050.1">
    <property type="nucleotide sequence ID" value="NZ_JAHEPS010000003.1"/>
</dbReference>
<dbReference type="EMBL" id="JAHEPS010000003">
    <property type="protein sequence ID" value="MBT1444853.1"/>
    <property type="molecule type" value="Genomic_DNA"/>
</dbReference>
<dbReference type="Proteomes" id="UP001195903">
    <property type="component" value="Unassembled WGS sequence"/>
</dbReference>
<organism evidence="2 3">
    <name type="scientific">Shewanella jiangmenensis</name>
    <dbReference type="NCBI Taxonomy" id="2837387"/>
    <lineage>
        <taxon>Bacteria</taxon>
        <taxon>Pseudomonadati</taxon>
        <taxon>Pseudomonadota</taxon>
        <taxon>Gammaproteobacteria</taxon>
        <taxon>Alteromonadales</taxon>
        <taxon>Shewanellaceae</taxon>
        <taxon>Shewanella</taxon>
    </lineage>
</organism>
<evidence type="ECO:0000256" key="1">
    <source>
        <dbReference type="SAM" id="SignalP"/>
    </source>
</evidence>
<evidence type="ECO:0000313" key="2">
    <source>
        <dbReference type="EMBL" id="MBT1444853.1"/>
    </source>
</evidence>
<comment type="caution">
    <text evidence="2">The sequence shown here is derived from an EMBL/GenBank/DDBJ whole genome shotgun (WGS) entry which is preliminary data.</text>
</comment>
<evidence type="ECO:0000313" key="3">
    <source>
        <dbReference type="Proteomes" id="UP001195903"/>
    </source>
</evidence>
<sequence length="189" mass="20774">MQATFFCQTHRSQLLKVTLRLLQLRLSLLLVFCAALALMPAAQASDNAGRIAASELGLVGVWGNSDDSGKTFWGFDEYRGDGTFRAWGNQPDGVAYQASGVYQVVFEGGQKKLCLKFIKVSEPLNDIVGEVFCSIIVSVDGKPLCLKMKKPAKSALFIVSSQSFIYRLSFINRLPLINRLPFSNRCLGA</sequence>
<gene>
    <name evidence="2" type="ORF">KJI95_09995</name>
</gene>
<protein>
    <submittedName>
        <fullName evidence="2">Uncharacterized protein</fullName>
    </submittedName>
</protein>
<name>A0ABS5V748_9GAMM</name>
<reference evidence="2 3" key="1">
    <citation type="submission" date="2021-05" db="EMBL/GenBank/DDBJ databases">
        <title>Shewanella sp. JM162201.</title>
        <authorList>
            <person name="Xu S."/>
            <person name="Li A."/>
        </authorList>
    </citation>
    <scope>NUCLEOTIDE SEQUENCE [LARGE SCALE GENOMIC DNA]</scope>
    <source>
        <strain evidence="2 3">JM162201</strain>
    </source>
</reference>
<proteinExistence type="predicted"/>
<feature type="signal peptide" evidence="1">
    <location>
        <begin position="1"/>
        <end position="44"/>
    </location>
</feature>
<keyword evidence="3" id="KW-1185">Reference proteome</keyword>